<evidence type="ECO:0000256" key="1">
    <source>
        <dbReference type="SAM" id="Phobius"/>
    </source>
</evidence>
<dbReference type="PANTHER" id="PTHR30576:SF0">
    <property type="entry name" value="UNDECAPRENYL-PHOSPHATE N-ACETYLGALACTOSAMINYL 1-PHOSPHATE TRANSFERASE-RELATED"/>
    <property type="match status" value="1"/>
</dbReference>
<keyword evidence="1" id="KW-1133">Transmembrane helix</keyword>
<dbReference type="InterPro" id="IPR003362">
    <property type="entry name" value="Bact_transf"/>
</dbReference>
<name>A0A6J6WWD3_9ZZZZ</name>
<protein>
    <submittedName>
        <fullName evidence="3">Unannotated protein</fullName>
    </submittedName>
</protein>
<keyword evidence="1" id="KW-0472">Membrane</keyword>
<dbReference type="AlphaFoldDB" id="A0A6J6WWD3"/>
<proteinExistence type="predicted"/>
<organism evidence="3">
    <name type="scientific">freshwater metagenome</name>
    <dbReference type="NCBI Taxonomy" id="449393"/>
    <lineage>
        <taxon>unclassified sequences</taxon>
        <taxon>metagenomes</taxon>
        <taxon>ecological metagenomes</taxon>
    </lineage>
</organism>
<sequence>MSAHLNEAAHAHTHDAPAEVFPQGFAFPSQSEALVARAAHLEVVPTAEAVVVERLQEELPDLAIPTFSRQALFLKRTLDVVIALACLICALPLFLVVGLLVALTSRGPILFKHKRVGKNGEPFLILKFRTMHHGAEQRLRSNPVLWDEYVRNDYKLPASHCQVTKIGNVLRKLSLDEIPQFWNVLVGHMSITGIRPLVKEELEGRPHRSQQLYALLRPGVTGLWQVEGRSLTRHGSRIALDDNYVLEWNNRRDLGILLRTPVAVLKPSRSL</sequence>
<gene>
    <name evidence="3" type="ORF">UFOPK2992_00090</name>
</gene>
<evidence type="ECO:0000259" key="2">
    <source>
        <dbReference type="Pfam" id="PF02397"/>
    </source>
</evidence>
<dbReference type="Pfam" id="PF02397">
    <property type="entry name" value="Bac_transf"/>
    <property type="match status" value="1"/>
</dbReference>
<accession>A0A6J6WWD3</accession>
<evidence type="ECO:0000313" key="3">
    <source>
        <dbReference type="EMBL" id="CAB4786307.1"/>
    </source>
</evidence>
<dbReference type="GO" id="GO:0016780">
    <property type="term" value="F:phosphotransferase activity, for other substituted phosphate groups"/>
    <property type="evidence" value="ECO:0007669"/>
    <property type="project" value="TreeGrafter"/>
</dbReference>
<keyword evidence="1" id="KW-0812">Transmembrane</keyword>
<feature type="transmembrane region" description="Helical" evidence="1">
    <location>
        <begin position="80"/>
        <end position="105"/>
    </location>
</feature>
<reference evidence="3" key="1">
    <citation type="submission" date="2020-05" db="EMBL/GenBank/DDBJ databases">
        <authorList>
            <person name="Chiriac C."/>
            <person name="Salcher M."/>
            <person name="Ghai R."/>
            <person name="Kavagutti S V."/>
        </authorList>
    </citation>
    <scope>NUCLEOTIDE SEQUENCE</scope>
</reference>
<feature type="domain" description="Bacterial sugar transferase" evidence="2">
    <location>
        <begin position="75"/>
        <end position="266"/>
    </location>
</feature>
<dbReference type="PANTHER" id="PTHR30576">
    <property type="entry name" value="COLANIC BIOSYNTHESIS UDP-GLUCOSE LIPID CARRIER TRANSFERASE"/>
    <property type="match status" value="1"/>
</dbReference>
<dbReference type="EMBL" id="CAFAAI010000005">
    <property type="protein sequence ID" value="CAB4786307.1"/>
    <property type="molecule type" value="Genomic_DNA"/>
</dbReference>